<evidence type="ECO:0000313" key="2">
    <source>
        <dbReference type="Proteomes" id="UP001431199"/>
    </source>
</evidence>
<organism evidence="1 2">
    <name type="scientific">Eubacterium album</name>
    <dbReference type="NCBI Taxonomy" id="2978477"/>
    <lineage>
        <taxon>Bacteria</taxon>
        <taxon>Bacillati</taxon>
        <taxon>Bacillota</taxon>
        <taxon>Clostridia</taxon>
        <taxon>Eubacteriales</taxon>
        <taxon>Eubacteriaceae</taxon>
        <taxon>Eubacterium</taxon>
    </lineage>
</organism>
<dbReference type="Gene3D" id="3.40.50.300">
    <property type="entry name" value="P-loop containing nucleotide triphosphate hydrolases"/>
    <property type="match status" value="1"/>
</dbReference>
<evidence type="ECO:0008006" key="3">
    <source>
        <dbReference type="Google" id="ProtNLM"/>
    </source>
</evidence>
<keyword evidence="2" id="KW-1185">Reference proteome</keyword>
<dbReference type="InterPro" id="IPR027417">
    <property type="entry name" value="P-loop_NTPase"/>
</dbReference>
<comment type="caution">
    <text evidence="1">The sequence shown here is derived from an EMBL/GenBank/DDBJ whole genome shotgun (WGS) entry which is preliminary data.</text>
</comment>
<accession>A0ABT2M2U5</accession>
<reference evidence="1" key="1">
    <citation type="submission" date="2022-09" db="EMBL/GenBank/DDBJ databases">
        <title>Eubacterium sp. LFL-14 isolated from human feces.</title>
        <authorList>
            <person name="Liu F."/>
        </authorList>
    </citation>
    <scope>NUCLEOTIDE SEQUENCE</scope>
    <source>
        <strain evidence="1">LFL-14</strain>
    </source>
</reference>
<dbReference type="SUPFAM" id="SSF52540">
    <property type="entry name" value="P-loop containing nucleoside triphosphate hydrolases"/>
    <property type="match status" value="1"/>
</dbReference>
<gene>
    <name evidence="1" type="ORF">N5B56_12265</name>
</gene>
<evidence type="ECO:0000313" key="1">
    <source>
        <dbReference type="EMBL" id="MCT7399844.1"/>
    </source>
</evidence>
<dbReference type="Gene3D" id="3.40.50.10850">
    <property type="entry name" value="Ntrc-like two-domain protein"/>
    <property type="match status" value="1"/>
</dbReference>
<name>A0ABT2M2U5_9FIRM</name>
<sequence length="336" mass="38541">MKTGMLGIYDVDSNYANSLMEYISDKRGIPFRTVAFTELKALKEFAEKREIDILLISATAMTHDIAEYNIGKIILLTDGNVFAEYISYASIYKYQSSENIIREVINYYVDISTAEGVGSVLVDDVEVIGVYSPIGRSGKTTFAITLGQVLAKEKETLYINMEEFSALSKIFNKEYSGDLSDLMYFYKQNPESLPLKLKAIVNSINEMDYIPPSMFSNDLRSLDSSVWLGMIQAIINSGMYKTIILDLSNMVKDIYEVLEFCNVIYMPMNDDRMSLMKISEFEEFIFKTEQEELLDKIVKVKLPICNENQWDEDYFDKQIWGSLGDFIRKLLKEEVA</sequence>
<proteinExistence type="predicted"/>
<dbReference type="Proteomes" id="UP001431199">
    <property type="component" value="Unassembled WGS sequence"/>
</dbReference>
<protein>
    <recommendedName>
        <fullName evidence="3">MinD-like ATPase involved in chromosome partitioning or flagellar assembly</fullName>
    </recommendedName>
</protein>
<dbReference type="EMBL" id="JAODBU010000013">
    <property type="protein sequence ID" value="MCT7399844.1"/>
    <property type="molecule type" value="Genomic_DNA"/>
</dbReference>
<dbReference type="RefSeq" id="WP_260979086.1">
    <property type="nucleotide sequence ID" value="NZ_JAODBU010000013.1"/>
</dbReference>